<evidence type="ECO:0000313" key="2">
    <source>
        <dbReference type="Proteomes" id="UP000510660"/>
    </source>
</evidence>
<gene>
    <name evidence="1" type="ORF">GTO85_05500</name>
</gene>
<dbReference type="EMBL" id="CP047415">
    <property type="protein sequence ID" value="QLL73857.1"/>
    <property type="molecule type" value="Genomic_DNA"/>
</dbReference>
<dbReference type="Proteomes" id="UP000510660">
    <property type="component" value="Chromosome"/>
</dbReference>
<proteinExistence type="predicted"/>
<evidence type="ECO:0008006" key="3">
    <source>
        <dbReference type="Google" id="ProtNLM"/>
    </source>
</evidence>
<dbReference type="NCBIfam" id="TIGR01637">
    <property type="entry name" value="phage_arpU"/>
    <property type="match status" value="1"/>
</dbReference>
<organism evidence="1 2">
    <name type="scientific">Lactobacillus crispatus</name>
    <dbReference type="NCBI Taxonomy" id="47770"/>
    <lineage>
        <taxon>Bacteria</taxon>
        <taxon>Bacillati</taxon>
        <taxon>Bacillota</taxon>
        <taxon>Bacilli</taxon>
        <taxon>Lactobacillales</taxon>
        <taxon>Lactobacillaceae</taxon>
        <taxon>Lactobacillus</taxon>
    </lineage>
</organism>
<protein>
    <recommendedName>
        <fullName evidence="3">Phage transcriptional regulator, ArpU family</fullName>
    </recommendedName>
</protein>
<evidence type="ECO:0000313" key="1">
    <source>
        <dbReference type="EMBL" id="QLL73857.1"/>
    </source>
</evidence>
<dbReference type="AlphaFoldDB" id="A0A7H9E8Z6"/>
<sequence>MELDIDVEKTLDKTRNFLEKDLRKLASLADRDVTSLSSPQLSFSCSHGSTKQADDILIDHWSADTALTAIHAAAHHIPNEEHERDIFIQCYFMHRTDKEMTNRFVISRSSLRRRKNLALVEFARRLDVQKKNPNHNCDWLESLVVKQVHRLR</sequence>
<accession>A0A7H9E8Z6</accession>
<name>A0A7H9E8Z6_9LACO</name>
<reference evidence="1 2" key="1">
    <citation type="submission" date="2020-01" db="EMBL/GenBank/DDBJ databases">
        <title>Complete and circular genome sequences of six lactobacillus isolates from horses.</title>
        <authorList>
            <person name="Hassan H.M."/>
        </authorList>
    </citation>
    <scope>NUCLEOTIDE SEQUENCE [LARGE SCALE GENOMIC DNA]</scope>
    <source>
        <strain evidence="1 2">1D</strain>
    </source>
</reference>
<dbReference type="RefSeq" id="WP_180862089.1">
    <property type="nucleotide sequence ID" value="NZ_CP047415.1"/>
</dbReference>
<dbReference type="InterPro" id="IPR006524">
    <property type="entry name" value="ArpU-like"/>
</dbReference>